<keyword evidence="3" id="KW-1185">Reference proteome</keyword>
<feature type="region of interest" description="Disordered" evidence="1">
    <location>
        <begin position="304"/>
        <end position="327"/>
    </location>
</feature>
<evidence type="ECO:0000256" key="2">
    <source>
        <dbReference type="SAM" id="SignalP"/>
    </source>
</evidence>
<dbReference type="WBParaSite" id="PTRK_0001711400.1">
    <property type="protein sequence ID" value="PTRK_0001711400.1"/>
    <property type="gene ID" value="PTRK_0001711400"/>
</dbReference>
<feature type="compositionally biased region" description="Gly residues" evidence="1">
    <location>
        <begin position="124"/>
        <end position="142"/>
    </location>
</feature>
<feature type="signal peptide" evidence="2">
    <location>
        <begin position="1"/>
        <end position="17"/>
    </location>
</feature>
<feature type="region of interest" description="Disordered" evidence="1">
    <location>
        <begin position="96"/>
        <end position="154"/>
    </location>
</feature>
<name>A0A0N5A5U8_PARTI</name>
<evidence type="ECO:0000313" key="3">
    <source>
        <dbReference type="Proteomes" id="UP000038045"/>
    </source>
</evidence>
<sequence length="571" mass="60473">MERRLALWLRRFSACFARFLAEGELATVELLERLVPGCSQFHHHGVARAGLCPRYHPGAHLRRRCCHRRLFHCLQAAQPAAANLCRGGVFPGVRADPGRIQKPAGRGGDPHLRGLCRRPADPGAGSGHGAGDPGRALGGVGHRAGLRRQRREVRADHRPAACDLSLYIADLAVVPGGRHPQHLEPLLGTGLRADPAQRRDDLLRAVPHPVLRSAGDGPGLGGTGRRPVAAAVPAAAPQKDRHARAAPPEPARYRGMARAQADAASHPRGVGKPDLADHQHHLRLVSGGRLGVVDVLRRPPDGAALRGAGRGAGHHPAADPGQDLRQQGPPRVFAHPRLGPAPVLLAGVALHLCPGNPVRAADGGPVPVRQVHRLRCRHDPARADRLLGRPARHHPGQGARPWLLCPAEHPYTGKDRHLHPGGHATAQPGVHRLPAACRAGPGDQCRRLPQCRPAVLEAAPAEPVRAAAGLDRLPAQVAGGRTADGRCAGGRHVVHARLGAGAHARAVPAPGRTDWRRRGDLFRLPLPVWFSSTGLRPQGAALMAGAGQASVLCFRRPGIALLPVVGARVWL</sequence>
<evidence type="ECO:0000313" key="4">
    <source>
        <dbReference type="WBParaSite" id="PTRK_0001711400.1"/>
    </source>
</evidence>
<evidence type="ECO:0000256" key="1">
    <source>
        <dbReference type="SAM" id="MobiDB-lite"/>
    </source>
</evidence>
<feature type="region of interest" description="Disordered" evidence="1">
    <location>
        <begin position="232"/>
        <end position="252"/>
    </location>
</feature>
<feature type="chain" id="PRO_5005892806" evidence="2">
    <location>
        <begin position="18"/>
        <end position="571"/>
    </location>
</feature>
<reference evidence="4" key="1">
    <citation type="submission" date="2017-02" db="UniProtKB">
        <authorList>
            <consortium name="WormBaseParasite"/>
        </authorList>
    </citation>
    <scope>IDENTIFICATION</scope>
</reference>
<proteinExistence type="predicted"/>
<dbReference type="AlphaFoldDB" id="A0A0N5A5U8"/>
<accession>A0A0N5A5U8</accession>
<keyword evidence="2" id="KW-0732">Signal</keyword>
<organism evidence="3 4">
    <name type="scientific">Parastrongyloides trichosuri</name>
    <name type="common">Possum-specific nematode worm</name>
    <dbReference type="NCBI Taxonomy" id="131310"/>
    <lineage>
        <taxon>Eukaryota</taxon>
        <taxon>Metazoa</taxon>
        <taxon>Ecdysozoa</taxon>
        <taxon>Nematoda</taxon>
        <taxon>Chromadorea</taxon>
        <taxon>Rhabditida</taxon>
        <taxon>Tylenchina</taxon>
        <taxon>Panagrolaimomorpha</taxon>
        <taxon>Strongyloidoidea</taxon>
        <taxon>Strongyloididae</taxon>
        <taxon>Parastrongyloides</taxon>
    </lineage>
</organism>
<dbReference type="Proteomes" id="UP000038045">
    <property type="component" value="Unplaced"/>
</dbReference>
<protein>
    <submittedName>
        <fullName evidence="4">Integral membrane protein</fullName>
    </submittedName>
</protein>